<evidence type="ECO:0000313" key="2">
    <source>
        <dbReference type="Proteomes" id="UP000504634"/>
    </source>
</evidence>
<evidence type="ECO:0000313" key="3">
    <source>
        <dbReference type="RefSeq" id="XP_030382634.1"/>
    </source>
</evidence>
<accession>A0A6J2U2L9</accession>
<sequence>MDLASLMIYIFTYIFGRFLKGPPEQLGRAYLKPLSVDMEHRESSYKWHQVAHNKYFRPQNFTGDFESSEVHNPYTAELVNDTSGEDVEESHLEDWKTILQENALILRDEVTSLVKMRVSKVAVFRRLIHSLFKYFRDILLPSDIFYIICSTIIPCQYVFKWFGELRNYVTGRVGQEVPQQTQTYSTPKVSSIRTSSAIEEEHRYREILAQLSLIANQEVLQQSATNLSPVVAPLAEEHIRTVTVISPAMGQEEEQELPAQLSLRDNQELQQQTDTSRPLSDHGENKTDHLERCRGKSEEQKAIFWLNDGRMYVVDCQEVGDDLVTEDP</sequence>
<keyword evidence="2" id="KW-1185">Reference proteome</keyword>
<reference evidence="3" key="1">
    <citation type="submission" date="2025-08" db="UniProtKB">
        <authorList>
            <consortium name="RefSeq"/>
        </authorList>
    </citation>
    <scope>IDENTIFICATION</scope>
    <source>
        <strain evidence="3">11010-0011.00</strain>
        <tissue evidence="3">Whole body</tissue>
    </source>
</reference>
<dbReference type="GeneID" id="115630206"/>
<proteinExistence type="predicted"/>
<name>A0A6J2U2L9_DROLE</name>
<feature type="compositionally biased region" description="Polar residues" evidence="1">
    <location>
        <begin position="268"/>
        <end position="278"/>
    </location>
</feature>
<protein>
    <submittedName>
        <fullName evidence="3">Uncharacterized protein LOC115630206</fullName>
    </submittedName>
</protein>
<feature type="region of interest" description="Disordered" evidence="1">
    <location>
        <begin position="266"/>
        <end position="294"/>
    </location>
</feature>
<organism evidence="2 3">
    <name type="scientific">Drosophila lebanonensis</name>
    <name type="common">Fruit fly</name>
    <name type="synonym">Scaptodrosophila lebanonensis</name>
    <dbReference type="NCBI Taxonomy" id="7225"/>
    <lineage>
        <taxon>Eukaryota</taxon>
        <taxon>Metazoa</taxon>
        <taxon>Ecdysozoa</taxon>
        <taxon>Arthropoda</taxon>
        <taxon>Hexapoda</taxon>
        <taxon>Insecta</taxon>
        <taxon>Pterygota</taxon>
        <taxon>Neoptera</taxon>
        <taxon>Endopterygota</taxon>
        <taxon>Diptera</taxon>
        <taxon>Brachycera</taxon>
        <taxon>Muscomorpha</taxon>
        <taxon>Ephydroidea</taxon>
        <taxon>Drosophilidae</taxon>
        <taxon>Scaptodrosophila</taxon>
    </lineage>
</organism>
<dbReference type="AlphaFoldDB" id="A0A6J2U2L9"/>
<gene>
    <name evidence="3" type="primary">LOC115630206</name>
</gene>
<feature type="compositionally biased region" description="Basic and acidic residues" evidence="1">
    <location>
        <begin position="279"/>
        <end position="294"/>
    </location>
</feature>
<dbReference type="Proteomes" id="UP000504634">
    <property type="component" value="Unplaced"/>
</dbReference>
<evidence type="ECO:0000256" key="1">
    <source>
        <dbReference type="SAM" id="MobiDB-lite"/>
    </source>
</evidence>
<dbReference type="RefSeq" id="XP_030382634.1">
    <property type="nucleotide sequence ID" value="XM_030526774.1"/>
</dbReference>